<evidence type="ECO:0008006" key="6">
    <source>
        <dbReference type="Google" id="ProtNLM"/>
    </source>
</evidence>
<protein>
    <recommendedName>
        <fullName evidence="6">Tyr recombinase domain-containing protein</fullName>
    </recommendedName>
</protein>
<dbReference type="EMBL" id="JANEYG010000038">
    <property type="protein sequence ID" value="KAJ8916916.1"/>
    <property type="molecule type" value="Genomic_DNA"/>
</dbReference>
<dbReference type="InterPro" id="IPR010998">
    <property type="entry name" value="Integrase_recombinase_N"/>
</dbReference>
<gene>
    <name evidence="4" type="ORF">NQ315_013386</name>
</gene>
<evidence type="ECO:0000313" key="5">
    <source>
        <dbReference type="Proteomes" id="UP001159042"/>
    </source>
</evidence>
<dbReference type="PANTHER" id="PTHR35617">
    <property type="entry name" value="PHAGE_INTEGRASE DOMAIN-CONTAINING PROTEIN"/>
    <property type="match status" value="1"/>
</dbReference>
<keyword evidence="1" id="KW-0238">DNA-binding</keyword>
<dbReference type="AlphaFoldDB" id="A0AAV8VT74"/>
<dbReference type="GO" id="GO:0006310">
    <property type="term" value="P:DNA recombination"/>
    <property type="evidence" value="ECO:0007669"/>
    <property type="project" value="UniProtKB-KW"/>
</dbReference>
<dbReference type="PANTHER" id="PTHR35617:SF3">
    <property type="entry name" value="CORE-BINDING (CB) DOMAIN-CONTAINING PROTEIN"/>
    <property type="match status" value="1"/>
</dbReference>
<evidence type="ECO:0000256" key="3">
    <source>
        <dbReference type="SAM" id="MobiDB-lite"/>
    </source>
</evidence>
<keyword evidence="2" id="KW-0233">DNA recombination</keyword>
<feature type="compositionally biased region" description="Polar residues" evidence="3">
    <location>
        <begin position="184"/>
        <end position="217"/>
    </location>
</feature>
<feature type="region of interest" description="Disordered" evidence="3">
    <location>
        <begin position="169"/>
        <end position="225"/>
    </location>
</feature>
<comment type="caution">
    <text evidence="4">The sequence shown here is derived from an EMBL/GenBank/DDBJ whole genome shotgun (WGS) entry which is preliminary data.</text>
</comment>
<organism evidence="4 5">
    <name type="scientific">Exocentrus adspersus</name>
    <dbReference type="NCBI Taxonomy" id="1586481"/>
    <lineage>
        <taxon>Eukaryota</taxon>
        <taxon>Metazoa</taxon>
        <taxon>Ecdysozoa</taxon>
        <taxon>Arthropoda</taxon>
        <taxon>Hexapoda</taxon>
        <taxon>Insecta</taxon>
        <taxon>Pterygota</taxon>
        <taxon>Neoptera</taxon>
        <taxon>Endopterygota</taxon>
        <taxon>Coleoptera</taxon>
        <taxon>Polyphaga</taxon>
        <taxon>Cucujiformia</taxon>
        <taxon>Chrysomeloidea</taxon>
        <taxon>Cerambycidae</taxon>
        <taxon>Lamiinae</taxon>
        <taxon>Acanthocinini</taxon>
        <taxon>Exocentrus</taxon>
    </lineage>
</organism>
<evidence type="ECO:0000256" key="1">
    <source>
        <dbReference type="ARBA" id="ARBA00023125"/>
    </source>
</evidence>
<keyword evidence="5" id="KW-1185">Reference proteome</keyword>
<dbReference type="Gene3D" id="1.10.150.130">
    <property type="match status" value="1"/>
</dbReference>
<dbReference type="GO" id="GO:0015074">
    <property type="term" value="P:DNA integration"/>
    <property type="evidence" value="ECO:0007669"/>
    <property type="project" value="InterPro"/>
</dbReference>
<dbReference type="Proteomes" id="UP001159042">
    <property type="component" value="Unassembled WGS sequence"/>
</dbReference>
<reference evidence="4 5" key="1">
    <citation type="journal article" date="2023" name="Insect Mol. Biol.">
        <title>Genome sequencing provides insights into the evolution of gene families encoding plant cell wall-degrading enzymes in longhorned beetles.</title>
        <authorList>
            <person name="Shin N.R."/>
            <person name="Okamura Y."/>
            <person name="Kirsch R."/>
            <person name="Pauchet Y."/>
        </authorList>
    </citation>
    <scope>NUCLEOTIDE SEQUENCE [LARGE SCALE GENOMIC DNA]</scope>
    <source>
        <strain evidence="4">EAD_L_NR</strain>
    </source>
</reference>
<evidence type="ECO:0000313" key="4">
    <source>
        <dbReference type="EMBL" id="KAJ8916916.1"/>
    </source>
</evidence>
<proteinExistence type="predicted"/>
<dbReference type="SUPFAM" id="SSF56349">
    <property type="entry name" value="DNA breaking-rejoining enzymes"/>
    <property type="match status" value="1"/>
</dbReference>
<dbReference type="Gene3D" id="1.10.443.10">
    <property type="entry name" value="Intergrase catalytic core"/>
    <property type="match status" value="1"/>
</dbReference>
<dbReference type="InterPro" id="IPR013762">
    <property type="entry name" value="Integrase-like_cat_sf"/>
</dbReference>
<evidence type="ECO:0000256" key="2">
    <source>
        <dbReference type="ARBA" id="ARBA00023172"/>
    </source>
</evidence>
<dbReference type="GO" id="GO:0003677">
    <property type="term" value="F:DNA binding"/>
    <property type="evidence" value="ECO:0007669"/>
    <property type="project" value="UniProtKB-KW"/>
</dbReference>
<accession>A0AAV8VT74</accession>
<name>A0AAV8VT74_9CUCU</name>
<dbReference type="InterPro" id="IPR011010">
    <property type="entry name" value="DNA_brk_join_enz"/>
</dbReference>
<sequence>MVAKPEVLGAPLQQDLAARWSSLMKDGLSEADRTALISKYPPPSNCQLLRASKLNPLVADALLDSVSRRGNRLQALQSQIGASISAIGAVLSSMLKEEEGAGSSKQYIQALSDAGRMLADILHAETISRTLTEAPVDEWLFGANLEERVKAKKEMERTSLHLKASKINQGSVSGSVEGGRPERTGTTNTENLLLQESGPKKTSTGASNDAGTTSGNIQEAREHEEVSVQVSETAEICKTNVLTTIGLLEKLGFVINVNKSQLVPSQSVRYLGFIFNSIVNNDTEWELAEWAFQDIVEKFGSPEIDLFASRNNYKCKKFVSWFKDPECLACDAFTLNWAKCFFYAFPPFSLILKTLQKILQDHAQGIVVVPLWPSQPWFPIFKSLLKREPIYFKPNKTLLSLADRSPHPQWTQITLVAGILSPTPYEKGGVPEESIDVCTASITDSTLKQYNVGLRMWWQFCSERNIDVYDVTVPSLLKFLTCQFNRGASYGSLNSYRSAVSQIASQDIANDFRMKRFFKGVYSFRPSSTKYNITWDPETVLQFIRNLPDSLSLENLTLKLAILLALASGQRVQTLASIEVHNIIIKPDVISIKIDKRLKTSGPKRPQPTIYLPYVRQDCKICVASTLLEYLEKTRDLRGQSETNLFLTYKKPHHNASVQTIESLS</sequence>